<dbReference type="EC" id="2.3.1.51" evidence="4"/>
<comment type="catalytic activity">
    <reaction evidence="4">
        <text>a 1-acyl-sn-glycero-3-phosphate + an acyl-CoA = a 1,2-diacyl-sn-glycero-3-phosphate + CoA</text>
        <dbReference type="Rhea" id="RHEA:19709"/>
        <dbReference type="ChEBI" id="CHEBI:57287"/>
        <dbReference type="ChEBI" id="CHEBI:57970"/>
        <dbReference type="ChEBI" id="CHEBI:58342"/>
        <dbReference type="ChEBI" id="CHEBI:58608"/>
        <dbReference type="EC" id="2.3.1.51"/>
    </reaction>
</comment>
<evidence type="ECO:0000256" key="5">
    <source>
        <dbReference type="SAM" id="MobiDB-lite"/>
    </source>
</evidence>
<keyword evidence="4" id="KW-0443">Lipid metabolism</keyword>
<protein>
    <recommendedName>
        <fullName evidence="4">1-acyl-sn-glycerol-3-phosphate acyltransferase</fullName>
        <ecNumber evidence="4">2.3.1.51</ecNumber>
    </recommendedName>
</protein>
<dbReference type="NCBIfam" id="TIGR00530">
    <property type="entry name" value="AGP_acyltrn"/>
    <property type="match status" value="1"/>
</dbReference>
<gene>
    <name evidence="8" type="ORF">CY34DRAFT_809417</name>
</gene>
<feature type="region of interest" description="Disordered" evidence="5">
    <location>
        <begin position="273"/>
        <end position="358"/>
    </location>
</feature>
<dbReference type="SUPFAM" id="SSF69593">
    <property type="entry name" value="Glycerol-3-phosphate (1)-acyltransferase"/>
    <property type="match status" value="1"/>
</dbReference>
<sequence length="358" mass="39140">MSFLTLFIKPLAYISVPVIILRTIASASPVGRYYAQLTIYLGTLAVVSTWGVFVAVGMTLIGRRHDVNYVVARSFYAIASRVLDIQVEVEGEEHLQTCPMVMVGNHQSMLDILYLGRMFPRKASIMAKKELQWSPLGPWMFMSGAVFVDRGNSTKAHGSLAAAGDEMKAKGISLMMYPEGTRHCQEVPSLLPFKKGAFHLAVQAGIPVTPVVCENYWRIYRKGVFGSGTIRVRVLPPISTTGLSVSDVPELTTQVRDQMLATLREISVKVASEEDMIPAEQPEMKVDSPPVAEPDPIQATPVEVASDEVPDAPSDEDGSETPSVDNSLSQSLRQEGSISEYGTETDDEGMVVVGRQHH</sequence>
<keyword evidence="4" id="KW-1208">Phospholipid metabolism</keyword>
<dbReference type="AlphaFoldDB" id="A0A0D0A9C4"/>
<dbReference type="GO" id="GO:0005783">
    <property type="term" value="C:endoplasmic reticulum"/>
    <property type="evidence" value="ECO:0007669"/>
    <property type="project" value="TreeGrafter"/>
</dbReference>
<dbReference type="PANTHER" id="PTHR10434">
    <property type="entry name" value="1-ACYL-SN-GLYCEROL-3-PHOSPHATE ACYLTRANSFERASE"/>
    <property type="match status" value="1"/>
</dbReference>
<dbReference type="InParanoid" id="A0A0D0A9C4"/>
<dbReference type="Pfam" id="PF01553">
    <property type="entry name" value="Acyltransferase"/>
    <property type="match status" value="1"/>
</dbReference>
<dbReference type="InterPro" id="IPR004552">
    <property type="entry name" value="AGP_acyltrans"/>
</dbReference>
<keyword evidence="4" id="KW-0444">Lipid biosynthesis</keyword>
<evidence type="ECO:0000313" key="8">
    <source>
        <dbReference type="EMBL" id="KIK38371.1"/>
    </source>
</evidence>
<keyword evidence="6" id="KW-0472">Membrane</keyword>
<evidence type="ECO:0000256" key="2">
    <source>
        <dbReference type="ARBA" id="ARBA00022679"/>
    </source>
</evidence>
<dbReference type="EMBL" id="KN835397">
    <property type="protein sequence ID" value="KIK38371.1"/>
    <property type="molecule type" value="Genomic_DNA"/>
</dbReference>
<dbReference type="GO" id="GO:0003841">
    <property type="term" value="F:1-acylglycerol-3-phosphate O-acyltransferase activity"/>
    <property type="evidence" value="ECO:0007669"/>
    <property type="project" value="UniProtKB-UniRule"/>
</dbReference>
<feature type="domain" description="Phospholipid/glycerol acyltransferase" evidence="7">
    <location>
        <begin position="100"/>
        <end position="216"/>
    </location>
</feature>
<keyword evidence="9" id="KW-1185">Reference proteome</keyword>
<evidence type="ECO:0000259" key="7">
    <source>
        <dbReference type="SMART" id="SM00563"/>
    </source>
</evidence>
<dbReference type="PANTHER" id="PTHR10434:SF11">
    <property type="entry name" value="1-ACYL-SN-GLYCEROL-3-PHOSPHATE ACYLTRANSFERASE"/>
    <property type="match status" value="1"/>
</dbReference>
<organism evidence="8 9">
    <name type="scientific">Suillus luteus UH-Slu-Lm8-n1</name>
    <dbReference type="NCBI Taxonomy" id="930992"/>
    <lineage>
        <taxon>Eukaryota</taxon>
        <taxon>Fungi</taxon>
        <taxon>Dikarya</taxon>
        <taxon>Basidiomycota</taxon>
        <taxon>Agaricomycotina</taxon>
        <taxon>Agaricomycetes</taxon>
        <taxon>Agaricomycetidae</taxon>
        <taxon>Boletales</taxon>
        <taxon>Suillineae</taxon>
        <taxon>Suillaceae</taxon>
        <taxon>Suillus</taxon>
    </lineage>
</organism>
<feature type="compositionally biased region" description="Acidic residues" evidence="5">
    <location>
        <begin position="305"/>
        <end position="319"/>
    </location>
</feature>
<proteinExistence type="inferred from homology"/>
<keyword evidence="4" id="KW-0594">Phospholipid biosynthesis</keyword>
<dbReference type="Proteomes" id="UP000054485">
    <property type="component" value="Unassembled WGS sequence"/>
</dbReference>
<keyword evidence="2 4" id="KW-0808">Transferase</keyword>
<keyword evidence="6" id="KW-0812">Transmembrane</keyword>
<dbReference type="GO" id="GO:0016020">
    <property type="term" value="C:membrane"/>
    <property type="evidence" value="ECO:0007669"/>
    <property type="project" value="InterPro"/>
</dbReference>
<evidence type="ECO:0000256" key="6">
    <source>
        <dbReference type="SAM" id="Phobius"/>
    </source>
</evidence>
<dbReference type="STRING" id="930992.A0A0D0A9C4"/>
<dbReference type="CDD" id="cd07989">
    <property type="entry name" value="LPLAT_AGPAT-like"/>
    <property type="match status" value="1"/>
</dbReference>
<comment type="domain">
    <text evidence="4">The HXXXXD motif is essential for acyltransferase activity and may constitute the binding site for the phosphate moiety of the glycerol-3-phosphate.</text>
</comment>
<evidence type="ECO:0000256" key="1">
    <source>
        <dbReference type="ARBA" id="ARBA00008655"/>
    </source>
</evidence>
<accession>A0A0D0A9C4</accession>
<evidence type="ECO:0000313" key="9">
    <source>
        <dbReference type="Proteomes" id="UP000054485"/>
    </source>
</evidence>
<reference evidence="9" key="2">
    <citation type="submission" date="2015-01" db="EMBL/GenBank/DDBJ databases">
        <title>Evolutionary Origins and Diversification of the Mycorrhizal Mutualists.</title>
        <authorList>
            <consortium name="DOE Joint Genome Institute"/>
            <consortium name="Mycorrhizal Genomics Consortium"/>
            <person name="Kohler A."/>
            <person name="Kuo A."/>
            <person name="Nagy L.G."/>
            <person name="Floudas D."/>
            <person name="Copeland A."/>
            <person name="Barry K.W."/>
            <person name="Cichocki N."/>
            <person name="Veneault-Fourrey C."/>
            <person name="LaButti K."/>
            <person name="Lindquist E.A."/>
            <person name="Lipzen A."/>
            <person name="Lundell T."/>
            <person name="Morin E."/>
            <person name="Murat C."/>
            <person name="Riley R."/>
            <person name="Ohm R."/>
            <person name="Sun H."/>
            <person name="Tunlid A."/>
            <person name="Henrissat B."/>
            <person name="Grigoriev I.V."/>
            <person name="Hibbett D.S."/>
            <person name="Martin F."/>
        </authorList>
    </citation>
    <scope>NUCLEOTIDE SEQUENCE [LARGE SCALE GENOMIC DNA]</scope>
    <source>
        <strain evidence="9">UH-Slu-Lm8-n1</strain>
    </source>
</reference>
<dbReference type="OrthoDB" id="202234at2759"/>
<dbReference type="InterPro" id="IPR002123">
    <property type="entry name" value="Plipid/glycerol_acylTrfase"/>
</dbReference>
<dbReference type="HOGENOM" id="CLU_027938_10_0_1"/>
<feature type="transmembrane region" description="Helical" evidence="6">
    <location>
        <begin position="6"/>
        <end position="25"/>
    </location>
</feature>
<keyword evidence="6" id="KW-1133">Transmembrane helix</keyword>
<dbReference type="FunCoup" id="A0A0D0A9C4">
    <property type="interactions" value="207"/>
</dbReference>
<dbReference type="SMART" id="SM00563">
    <property type="entry name" value="PlsC"/>
    <property type="match status" value="1"/>
</dbReference>
<feature type="transmembrane region" description="Helical" evidence="6">
    <location>
        <begin position="37"/>
        <end position="61"/>
    </location>
</feature>
<comment type="similarity">
    <text evidence="1 4">Belongs to the 1-acyl-sn-glycerol-3-phosphate acyltransferase family.</text>
</comment>
<name>A0A0D0A9C4_9AGAM</name>
<feature type="compositionally biased region" description="Polar residues" evidence="5">
    <location>
        <begin position="320"/>
        <end position="342"/>
    </location>
</feature>
<dbReference type="GO" id="GO:0006654">
    <property type="term" value="P:phosphatidic acid biosynthetic process"/>
    <property type="evidence" value="ECO:0007669"/>
    <property type="project" value="TreeGrafter"/>
</dbReference>
<reference evidence="8 9" key="1">
    <citation type="submission" date="2014-04" db="EMBL/GenBank/DDBJ databases">
        <authorList>
            <consortium name="DOE Joint Genome Institute"/>
            <person name="Kuo A."/>
            <person name="Ruytinx J."/>
            <person name="Rineau F."/>
            <person name="Colpaert J."/>
            <person name="Kohler A."/>
            <person name="Nagy L.G."/>
            <person name="Floudas D."/>
            <person name="Copeland A."/>
            <person name="Barry K.W."/>
            <person name="Cichocki N."/>
            <person name="Veneault-Fourrey C."/>
            <person name="LaButti K."/>
            <person name="Lindquist E.A."/>
            <person name="Lipzen A."/>
            <person name="Lundell T."/>
            <person name="Morin E."/>
            <person name="Murat C."/>
            <person name="Sun H."/>
            <person name="Tunlid A."/>
            <person name="Henrissat B."/>
            <person name="Grigoriev I.V."/>
            <person name="Hibbett D.S."/>
            <person name="Martin F."/>
            <person name="Nordberg H.P."/>
            <person name="Cantor M.N."/>
            <person name="Hua S.X."/>
        </authorList>
    </citation>
    <scope>NUCLEOTIDE SEQUENCE [LARGE SCALE GENOMIC DNA]</scope>
    <source>
        <strain evidence="8 9">UH-Slu-Lm8-n1</strain>
    </source>
</reference>
<keyword evidence="3 4" id="KW-0012">Acyltransferase</keyword>
<evidence type="ECO:0000256" key="4">
    <source>
        <dbReference type="RuleBase" id="RU361267"/>
    </source>
</evidence>
<evidence type="ECO:0000256" key="3">
    <source>
        <dbReference type="ARBA" id="ARBA00023315"/>
    </source>
</evidence>